<accession>A0A2N3HMI3</accession>
<dbReference type="AlphaFoldDB" id="A0A2N3HMI3"/>
<dbReference type="PANTHER" id="PTHR21716">
    <property type="entry name" value="TRANSMEMBRANE PROTEIN"/>
    <property type="match status" value="1"/>
</dbReference>
<evidence type="ECO:0000313" key="10">
    <source>
        <dbReference type="Proteomes" id="UP000233435"/>
    </source>
</evidence>
<sequence length="370" mass="42530">MNPKNTNYHPLFGLLTLITIVFVLYILKPLIMPILYAIILAVMIYPVQGFLEHKWRFHRLFATICSLLIIFFATTLIGTLIYFQLNSISNNGEDYTKNISEIYYNFIEFLQRTFNMNSRDPLFSRDLKIENVLKGNFDKIGEFITQSGSLISNLVLIPIYLFFFLYYRSFFRTFYYKVFRHKSKDFLNIMIGKIYNIQQNYLLGLIKVIFIVGILNTIGLLILGIDHAFFFGFFAAILLLIPYVGILIGSIIPAVVALATKDSAWYAFGVVAIFMFIQFLEGNFITPKITGSKVSINAFIAILSFIVFSMLWGIAGMIVALPITATLKIIFDNSPGYEAYGFLIGDPVNKHLRTRAKSRLKKWREIRSKN</sequence>
<feature type="transmembrane region" description="Helical" evidence="8">
    <location>
        <begin position="60"/>
        <end position="83"/>
    </location>
</feature>
<keyword evidence="10" id="KW-1185">Reference proteome</keyword>
<dbReference type="Proteomes" id="UP000233435">
    <property type="component" value="Unassembled WGS sequence"/>
</dbReference>
<feature type="transmembrane region" description="Helical" evidence="8">
    <location>
        <begin position="298"/>
        <end position="321"/>
    </location>
</feature>
<feature type="transmembrane region" description="Helical" evidence="8">
    <location>
        <begin position="7"/>
        <end position="27"/>
    </location>
</feature>
<evidence type="ECO:0000256" key="8">
    <source>
        <dbReference type="SAM" id="Phobius"/>
    </source>
</evidence>
<evidence type="ECO:0000256" key="5">
    <source>
        <dbReference type="ARBA" id="ARBA00022692"/>
    </source>
</evidence>
<keyword evidence="4" id="KW-1003">Cell membrane</keyword>
<name>A0A2N3HMI3_9FLAO</name>
<proteinExistence type="inferred from homology"/>
<keyword evidence="3" id="KW-0813">Transport</keyword>
<dbReference type="Pfam" id="PF01594">
    <property type="entry name" value="AI-2E_transport"/>
    <property type="match status" value="1"/>
</dbReference>
<evidence type="ECO:0000256" key="6">
    <source>
        <dbReference type="ARBA" id="ARBA00022989"/>
    </source>
</evidence>
<evidence type="ECO:0000256" key="4">
    <source>
        <dbReference type="ARBA" id="ARBA00022475"/>
    </source>
</evidence>
<dbReference type="EMBL" id="PJEO01000015">
    <property type="protein sequence ID" value="PKQ46104.1"/>
    <property type="molecule type" value="Genomic_DNA"/>
</dbReference>
<protein>
    <submittedName>
        <fullName evidence="9">AI-2E family transporter</fullName>
    </submittedName>
</protein>
<reference evidence="9 10" key="1">
    <citation type="submission" date="2017-12" db="EMBL/GenBank/DDBJ databases">
        <title>Confluentibacter flavum sp. nov., isolated from the saline lake.</title>
        <authorList>
            <person name="Yu L."/>
        </authorList>
    </citation>
    <scope>NUCLEOTIDE SEQUENCE [LARGE SCALE GENOMIC DNA]</scope>
    <source>
        <strain evidence="9 10">3B</strain>
    </source>
</reference>
<evidence type="ECO:0000256" key="7">
    <source>
        <dbReference type="ARBA" id="ARBA00023136"/>
    </source>
</evidence>
<evidence type="ECO:0000256" key="1">
    <source>
        <dbReference type="ARBA" id="ARBA00004651"/>
    </source>
</evidence>
<comment type="caution">
    <text evidence="9">The sequence shown here is derived from an EMBL/GenBank/DDBJ whole genome shotgun (WGS) entry which is preliminary data.</text>
</comment>
<comment type="subcellular location">
    <subcellularLocation>
        <location evidence="1">Cell membrane</location>
        <topology evidence="1">Multi-pass membrane protein</topology>
    </subcellularLocation>
</comment>
<keyword evidence="5 8" id="KW-0812">Transmembrane</keyword>
<comment type="similarity">
    <text evidence="2">Belongs to the autoinducer-2 exporter (AI-2E) (TC 2.A.86) family.</text>
</comment>
<keyword evidence="7 8" id="KW-0472">Membrane</keyword>
<dbReference type="InterPro" id="IPR002549">
    <property type="entry name" value="AI-2E-like"/>
</dbReference>
<evidence type="ECO:0000313" key="9">
    <source>
        <dbReference type="EMBL" id="PKQ46104.1"/>
    </source>
</evidence>
<gene>
    <name evidence="9" type="ORF">CSW08_05005</name>
</gene>
<dbReference type="OrthoDB" id="9793390at2"/>
<evidence type="ECO:0000256" key="3">
    <source>
        <dbReference type="ARBA" id="ARBA00022448"/>
    </source>
</evidence>
<feature type="transmembrane region" description="Helical" evidence="8">
    <location>
        <begin position="265"/>
        <end position="286"/>
    </location>
</feature>
<feature type="transmembrane region" description="Helical" evidence="8">
    <location>
        <begin position="201"/>
        <end position="223"/>
    </location>
</feature>
<feature type="transmembrane region" description="Helical" evidence="8">
    <location>
        <begin position="229"/>
        <end position="258"/>
    </location>
</feature>
<keyword evidence="6 8" id="KW-1133">Transmembrane helix</keyword>
<evidence type="ECO:0000256" key="2">
    <source>
        <dbReference type="ARBA" id="ARBA00009773"/>
    </source>
</evidence>
<organism evidence="9 10">
    <name type="scientific">Confluentibacter flavum</name>
    <dbReference type="NCBI Taxonomy" id="1909700"/>
    <lineage>
        <taxon>Bacteria</taxon>
        <taxon>Pseudomonadati</taxon>
        <taxon>Bacteroidota</taxon>
        <taxon>Flavobacteriia</taxon>
        <taxon>Flavobacteriales</taxon>
        <taxon>Flavobacteriaceae</taxon>
        <taxon>Confluentibacter</taxon>
    </lineage>
</organism>
<feature type="transmembrane region" description="Helical" evidence="8">
    <location>
        <begin position="33"/>
        <end position="51"/>
    </location>
</feature>
<dbReference type="GO" id="GO:0005886">
    <property type="term" value="C:plasma membrane"/>
    <property type="evidence" value="ECO:0007669"/>
    <property type="project" value="UniProtKB-SubCell"/>
</dbReference>
<dbReference type="PANTHER" id="PTHR21716:SF53">
    <property type="entry name" value="PERMEASE PERM-RELATED"/>
    <property type="match status" value="1"/>
</dbReference>
<dbReference type="RefSeq" id="WP_106658815.1">
    <property type="nucleotide sequence ID" value="NZ_PJEO01000015.1"/>
</dbReference>
<feature type="transmembrane region" description="Helical" evidence="8">
    <location>
        <begin position="143"/>
        <end position="167"/>
    </location>
</feature>